<feature type="transmembrane region" description="Helical" evidence="2">
    <location>
        <begin position="287"/>
        <end position="305"/>
    </location>
</feature>
<dbReference type="OrthoDB" id="267674at2"/>
<proteinExistence type="predicted"/>
<reference evidence="3 4" key="1">
    <citation type="submission" date="2019-02" db="EMBL/GenBank/DDBJ databases">
        <title>Deep-cultivation of Planctomycetes and their phenomic and genomic characterization uncovers novel biology.</title>
        <authorList>
            <person name="Wiegand S."/>
            <person name="Jogler M."/>
            <person name="Boedeker C."/>
            <person name="Pinto D."/>
            <person name="Vollmers J."/>
            <person name="Rivas-Marin E."/>
            <person name="Kohn T."/>
            <person name="Peeters S.H."/>
            <person name="Heuer A."/>
            <person name="Rast P."/>
            <person name="Oberbeckmann S."/>
            <person name="Bunk B."/>
            <person name="Jeske O."/>
            <person name="Meyerdierks A."/>
            <person name="Storesund J.E."/>
            <person name="Kallscheuer N."/>
            <person name="Luecker S."/>
            <person name="Lage O.M."/>
            <person name="Pohl T."/>
            <person name="Merkel B.J."/>
            <person name="Hornburger P."/>
            <person name="Mueller R.-W."/>
            <person name="Bruemmer F."/>
            <person name="Labrenz M."/>
            <person name="Spormann A.M."/>
            <person name="Op Den Camp H."/>
            <person name="Overmann J."/>
            <person name="Amann R."/>
            <person name="Jetten M.S.M."/>
            <person name="Mascher T."/>
            <person name="Medema M.H."/>
            <person name="Devos D.P."/>
            <person name="Kaster A.-K."/>
            <person name="Ovreas L."/>
            <person name="Rohde M."/>
            <person name="Galperin M.Y."/>
            <person name="Jogler C."/>
        </authorList>
    </citation>
    <scope>NUCLEOTIDE SEQUENCE [LARGE SCALE GENOMIC DNA]</scope>
    <source>
        <strain evidence="3 4">Pla22</strain>
    </source>
</reference>
<gene>
    <name evidence="3" type="ORF">Pla22_03420</name>
</gene>
<name>A0A5C5WPP4_9BACT</name>
<evidence type="ECO:0008006" key="5">
    <source>
        <dbReference type="Google" id="ProtNLM"/>
    </source>
</evidence>
<evidence type="ECO:0000313" key="3">
    <source>
        <dbReference type="EMBL" id="TWT52716.1"/>
    </source>
</evidence>
<keyword evidence="4" id="KW-1185">Reference proteome</keyword>
<feature type="compositionally biased region" description="Polar residues" evidence="1">
    <location>
        <begin position="424"/>
        <end position="438"/>
    </location>
</feature>
<comment type="caution">
    <text evidence="3">The sequence shown here is derived from an EMBL/GenBank/DDBJ whole genome shotgun (WGS) entry which is preliminary data.</text>
</comment>
<evidence type="ECO:0000256" key="2">
    <source>
        <dbReference type="SAM" id="Phobius"/>
    </source>
</evidence>
<evidence type="ECO:0000313" key="4">
    <source>
        <dbReference type="Proteomes" id="UP000316598"/>
    </source>
</evidence>
<dbReference type="Gene3D" id="3.30.420.380">
    <property type="match status" value="1"/>
</dbReference>
<keyword evidence="2" id="KW-0812">Transmembrane</keyword>
<dbReference type="RefSeq" id="WP_146513044.1">
    <property type="nucleotide sequence ID" value="NZ_SJPI01000001.1"/>
</dbReference>
<dbReference type="AlphaFoldDB" id="A0A5C5WPP4"/>
<keyword evidence="2" id="KW-0472">Membrane</keyword>
<feature type="region of interest" description="Disordered" evidence="1">
    <location>
        <begin position="424"/>
        <end position="455"/>
    </location>
</feature>
<sequence>MNKAKKDKSANRIASVCVVAHESHGWTLRYNDHSEVLPEDATADQIAQQVKESSIASGHANVPVVLAPSSDDCFFYCLCEDGDLDLRDRAALKFELEDHLPIDAEVMVVDFVDVVRDDRPAAACVAIAWKKWKAIADAIEDAGHTVNAIVPSTLLVTRWVELLDPSQGRRLLLITDNDRCDQVELYDGKIVDWKVMAFNEKTLQLQKSLRQIDESVEVRLLDEEGDHRAAIESIYPDVNVLSNSYHDIVTRGSAAYLRESSKDWIDLRRDELAPADSLRGVRTQLRWLGLAVASFLVAISVGGWWRAQRIESAIEDLRNQQVQSFRSSFPDTRVPSALLRRVRSEHARMLGSRGAKTSIDIPISAPFVLKRLLMALPDTVRFQIDRIEITNGEIDIELQSLSPVDAGRVAEALSQFGFAMKPPITNQSEDGTFNSQIRGNWLGPQRGPSNETSTSIQPKAQFVGSVSYMPTLSLAGSSQRRISS</sequence>
<dbReference type="SUPFAM" id="SSF53067">
    <property type="entry name" value="Actin-like ATPase domain"/>
    <property type="match status" value="1"/>
</dbReference>
<evidence type="ECO:0000256" key="1">
    <source>
        <dbReference type="SAM" id="MobiDB-lite"/>
    </source>
</evidence>
<organism evidence="3 4">
    <name type="scientific">Rubripirellula amarantea</name>
    <dbReference type="NCBI Taxonomy" id="2527999"/>
    <lineage>
        <taxon>Bacteria</taxon>
        <taxon>Pseudomonadati</taxon>
        <taxon>Planctomycetota</taxon>
        <taxon>Planctomycetia</taxon>
        <taxon>Pirellulales</taxon>
        <taxon>Pirellulaceae</taxon>
        <taxon>Rubripirellula</taxon>
    </lineage>
</organism>
<dbReference type="InterPro" id="IPR043129">
    <property type="entry name" value="ATPase_NBD"/>
</dbReference>
<accession>A0A5C5WPP4</accession>
<keyword evidence="2" id="KW-1133">Transmembrane helix</keyword>
<dbReference type="Proteomes" id="UP000316598">
    <property type="component" value="Unassembled WGS sequence"/>
</dbReference>
<protein>
    <recommendedName>
        <fullName evidence="5">GspL periplasmic domain protein</fullName>
    </recommendedName>
</protein>
<dbReference type="EMBL" id="SJPI01000001">
    <property type="protein sequence ID" value="TWT52716.1"/>
    <property type="molecule type" value="Genomic_DNA"/>
</dbReference>